<dbReference type="Proteomes" id="UP001224997">
    <property type="component" value="Unassembled WGS sequence"/>
</dbReference>
<feature type="domain" description="ANTAR" evidence="3">
    <location>
        <begin position="125"/>
        <end position="186"/>
    </location>
</feature>
<dbReference type="Gene3D" id="1.10.10.10">
    <property type="entry name" value="Winged helix-like DNA-binding domain superfamily/Winged helix DNA-binding domain"/>
    <property type="match status" value="1"/>
</dbReference>
<accession>A0ABT9JAT7</accession>
<dbReference type="InterPro" id="IPR001789">
    <property type="entry name" value="Sig_transdc_resp-reg_receiver"/>
</dbReference>
<evidence type="ECO:0000313" key="4">
    <source>
        <dbReference type="EMBL" id="MDP5306928.1"/>
    </source>
</evidence>
<dbReference type="SUPFAM" id="SSF52172">
    <property type="entry name" value="CheY-like"/>
    <property type="match status" value="1"/>
</dbReference>
<dbReference type="PIRSF" id="PIRSF036382">
    <property type="entry name" value="RR_antiterm"/>
    <property type="match status" value="1"/>
</dbReference>
<protein>
    <submittedName>
        <fullName evidence="4">ANTAR domain-containing protein</fullName>
    </submittedName>
</protein>
<comment type="caution">
    <text evidence="4">The sequence shown here is derived from an EMBL/GenBank/DDBJ whole genome shotgun (WGS) entry which is preliminary data.</text>
</comment>
<reference evidence="4 5" key="1">
    <citation type="submission" date="2023-08" db="EMBL/GenBank/DDBJ databases">
        <authorList>
            <person name="Park J.-S."/>
        </authorList>
    </citation>
    <scope>NUCLEOTIDE SEQUENCE [LARGE SCALE GENOMIC DNA]</scope>
    <source>
        <strain evidence="4 5">2205BS29-5</strain>
    </source>
</reference>
<feature type="modified residue" description="4-aspartylphosphate" evidence="1">
    <location>
        <position position="55"/>
    </location>
</feature>
<dbReference type="RefSeq" id="WP_305962776.1">
    <property type="nucleotide sequence ID" value="NZ_JAVAMQ010000005.1"/>
</dbReference>
<organism evidence="4 5">
    <name type="scientific">Paracoccus spongiarum</name>
    <dbReference type="NCBI Taxonomy" id="3064387"/>
    <lineage>
        <taxon>Bacteria</taxon>
        <taxon>Pseudomonadati</taxon>
        <taxon>Pseudomonadota</taxon>
        <taxon>Alphaproteobacteria</taxon>
        <taxon>Rhodobacterales</taxon>
        <taxon>Paracoccaceae</taxon>
        <taxon>Paracoccus</taxon>
    </lineage>
</organism>
<keyword evidence="5" id="KW-1185">Reference proteome</keyword>
<evidence type="ECO:0000259" key="3">
    <source>
        <dbReference type="PROSITE" id="PS50921"/>
    </source>
</evidence>
<evidence type="ECO:0000256" key="1">
    <source>
        <dbReference type="PROSITE-ProRule" id="PRU00169"/>
    </source>
</evidence>
<dbReference type="SMART" id="SM01012">
    <property type="entry name" value="ANTAR"/>
    <property type="match status" value="1"/>
</dbReference>
<dbReference type="PROSITE" id="PS50110">
    <property type="entry name" value="RESPONSE_REGULATORY"/>
    <property type="match status" value="1"/>
</dbReference>
<dbReference type="EMBL" id="JAVAMQ010000005">
    <property type="protein sequence ID" value="MDP5306928.1"/>
    <property type="molecule type" value="Genomic_DNA"/>
</dbReference>
<sequence length="193" mass="21048">MPDTLFIVVVEGEPDRAATVLDALAGDSVSLRVIEPGPGLARRIAALQPDLVLIDAANPSRDELEELTLASGPLERPVAIFVDRSDSQMTRAVIEAGVAAYVVDGLTPARLRPVLDAAVARFGMLHRMRTELAQTRAALEERKLIDRAKGILMRARNLPEDEAYALMRKTAMEKNRRIAEIAQAIVTASEMLK</sequence>
<keyword evidence="1" id="KW-0597">Phosphoprotein</keyword>
<name>A0ABT9JAT7_9RHOB</name>
<dbReference type="PROSITE" id="PS50921">
    <property type="entry name" value="ANTAR"/>
    <property type="match status" value="1"/>
</dbReference>
<evidence type="ECO:0000259" key="2">
    <source>
        <dbReference type="PROSITE" id="PS50110"/>
    </source>
</evidence>
<feature type="domain" description="Response regulatory" evidence="2">
    <location>
        <begin position="6"/>
        <end position="119"/>
    </location>
</feature>
<dbReference type="InterPro" id="IPR008327">
    <property type="entry name" value="Sig_transdc_resp-reg_antiterm"/>
</dbReference>
<dbReference type="InterPro" id="IPR005561">
    <property type="entry name" value="ANTAR"/>
</dbReference>
<gene>
    <name evidence="4" type="ORF">Q5Y72_07465</name>
</gene>
<dbReference type="InterPro" id="IPR011006">
    <property type="entry name" value="CheY-like_superfamily"/>
</dbReference>
<evidence type="ECO:0000313" key="5">
    <source>
        <dbReference type="Proteomes" id="UP001224997"/>
    </source>
</evidence>
<dbReference type="Pfam" id="PF03861">
    <property type="entry name" value="ANTAR"/>
    <property type="match status" value="1"/>
</dbReference>
<proteinExistence type="predicted"/>
<dbReference type="Gene3D" id="3.40.50.2300">
    <property type="match status" value="1"/>
</dbReference>
<dbReference type="InterPro" id="IPR036388">
    <property type="entry name" value="WH-like_DNA-bd_sf"/>
</dbReference>